<reference evidence="3" key="1">
    <citation type="submission" date="2025-08" db="UniProtKB">
        <authorList>
            <consortium name="RefSeq"/>
        </authorList>
    </citation>
    <scope>IDENTIFICATION</scope>
    <source>
        <tissue evidence="3">Total insect</tissue>
    </source>
</reference>
<feature type="compositionally biased region" description="Low complexity" evidence="1">
    <location>
        <begin position="300"/>
        <end position="309"/>
    </location>
</feature>
<feature type="region of interest" description="Disordered" evidence="1">
    <location>
        <begin position="193"/>
        <end position="276"/>
    </location>
</feature>
<organism evidence="3">
    <name type="scientific">Thrips palmi</name>
    <name type="common">Melon thrips</name>
    <dbReference type="NCBI Taxonomy" id="161013"/>
    <lineage>
        <taxon>Eukaryota</taxon>
        <taxon>Metazoa</taxon>
        <taxon>Ecdysozoa</taxon>
        <taxon>Arthropoda</taxon>
        <taxon>Hexapoda</taxon>
        <taxon>Insecta</taxon>
        <taxon>Pterygota</taxon>
        <taxon>Neoptera</taxon>
        <taxon>Paraneoptera</taxon>
        <taxon>Thysanoptera</taxon>
        <taxon>Terebrantia</taxon>
        <taxon>Thripoidea</taxon>
        <taxon>Thripidae</taxon>
        <taxon>Thrips</taxon>
    </lineage>
</organism>
<dbReference type="InParanoid" id="A0A6P8ZH40"/>
<accession>A0A6P8ZH40</accession>
<dbReference type="Proteomes" id="UP000515158">
    <property type="component" value="Unplaced"/>
</dbReference>
<feature type="compositionally biased region" description="Basic and acidic residues" evidence="1">
    <location>
        <begin position="368"/>
        <end position="417"/>
    </location>
</feature>
<keyword evidence="2" id="KW-1185">Reference proteome</keyword>
<feature type="region of interest" description="Disordered" evidence="1">
    <location>
        <begin position="289"/>
        <end position="417"/>
    </location>
</feature>
<sequence>MEDANTEAILSEPGGSGLAQEVSRLWAPVAACPGQTSDVNKENPEASTLRETILPAEKCNSKSPQMLNEEQPEKKCQSDISRRLRARKSLIPEQLVSKRRIAQMRRVRLKGAEVNTEAEPNVETEAEPKVETEIKTEMVEAGGTSVATRLVLVERMSAMGTPTLAVTRVLVDEPDSLDSEEELLDQEQLLSEKERLQKELPNRGPTLEQNGGKELPACTQEHTSVSDGCDPTSEDELPMAEPPCEVELHSALLPKTEPPSPESPSPEYPDDHFMSELLLAAPIVELYVAEPPTAEPSTDPSASEPSAKPSKAKRPKTRRPKAAKRPKAKPKAKPRVKSRAKAEPEAEFQAELQADAPKRRQPILTTEALERRRQHDRDRDRSQRRMTKEQRERKRMLDRERQRHLTAEQRQRKREYDRERQLLRARLKCGEVNSERELYAMGLTEEQQERKRARERNRYRKKRGLPPIEVQGAVEMTEEQRAFLRATDLAEQNQIRLKRENQERTDTGPQEECPHCQRAFRWKTSLERHLLECGQEPNQHFLQAFLY</sequence>
<protein>
    <submittedName>
        <fullName evidence="3">Histone-lysine N-methyltransferase, H3 lysine-79 specific-like</fullName>
    </submittedName>
</protein>
<evidence type="ECO:0000313" key="3">
    <source>
        <dbReference type="RefSeq" id="XP_034231189.1"/>
    </source>
</evidence>
<dbReference type="RefSeq" id="XP_034231189.1">
    <property type="nucleotide sequence ID" value="XM_034375298.1"/>
</dbReference>
<dbReference type="AlphaFoldDB" id="A0A6P8ZH40"/>
<feature type="compositionally biased region" description="Pro residues" evidence="1">
    <location>
        <begin position="256"/>
        <end position="267"/>
    </location>
</feature>
<feature type="compositionally biased region" description="Basic residues" evidence="1">
    <location>
        <begin position="310"/>
        <end position="339"/>
    </location>
</feature>
<dbReference type="KEGG" id="tpal:117639536"/>
<feature type="region of interest" description="Disordered" evidence="1">
    <location>
        <begin position="57"/>
        <end position="78"/>
    </location>
</feature>
<evidence type="ECO:0000313" key="2">
    <source>
        <dbReference type="Proteomes" id="UP000515158"/>
    </source>
</evidence>
<proteinExistence type="predicted"/>
<dbReference type="GeneID" id="117639536"/>
<evidence type="ECO:0000256" key="1">
    <source>
        <dbReference type="SAM" id="MobiDB-lite"/>
    </source>
</evidence>
<name>A0A6P8ZH40_THRPL</name>
<gene>
    <name evidence="3" type="primary">LOC117639536</name>
</gene>